<proteinExistence type="predicted"/>
<evidence type="ECO:0000313" key="1">
    <source>
        <dbReference type="EMBL" id="VDK31070.1"/>
    </source>
</evidence>
<reference evidence="1 2" key="1">
    <citation type="submission" date="2018-11" db="EMBL/GenBank/DDBJ databases">
        <authorList>
            <consortium name="Pathogen Informatics"/>
        </authorList>
    </citation>
    <scope>NUCLEOTIDE SEQUENCE [LARGE SCALE GENOMIC DNA]</scope>
</reference>
<keyword evidence="2" id="KW-1185">Reference proteome</keyword>
<accession>A0A3P6PGV3</accession>
<sequence>MYLSRRLQAPDSKIRSFYIGALDRQKFVRLAVARVDVTIEKVPANAPKFTTLNYFKHMDRLPPQTTVLRVTARYVSIFFQFMFRFALLSASIHFDSKLLPARTRSLNLSPGCF</sequence>
<protein>
    <submittedName>
        <fullName evidence="1">Uncharacterized protein</fullName>
    </submittedName>
</protein>
<dbReference type="AlphaFoldDB" id="A0A3P6PGV3"/>
<name>A0A3P6PGV3_9BILA</name>
<dbReference type="OrthoDB" id="5811893at2759"/>
<gene>
    <name evidence="1" type="ORF">GPUH_LOCUS1843</name>
</gene>
<dbReference type="EMBL" id="UYRT01002453">
    <property type="protein sequence ID" value="VDK31070.1"/>
    <property type="molecule type" value="Genomic_DNA"/>
</dbReference>
<organism evidence="1 2">
    <name type="scientific">Gongylonema pulchrum</name>
    <dbReference type="NCBI Taxonomy" id="637853"/>
    <lineage>
        <taxon>Eukaryota</taxon>
        <taxon>Metazoa</taxon>
        <taxon>Ecdysozoa</taxon>
        <taxon>Nematoda</taxon>
        <taxon>Chromadorea</taxon>
        <taxon>Rhabditida</taxon>
        <taxon>Spirurina</taxon>
        <taxon>Spiruromorpha</taxon>
        <taxon>Spiruroidea</taxon>
        <taxon>Gongylonematidae</taxon>
        <taxon>Gongylonema</taxon>
    </lineage>
</organism>
<evidence type="ECO:0000313" key="2">
    <source>
        <dbReference type="Proteomes" id="UP000271098"/>
    </source>
</evidence>
<dbReference type="Proteomes" id="UP000271098">
    <property type="component" value="Unassembled WGS sequence"/>
</dbReference>